<dbReference type="OrthoDB" id="6385145at2"/>
<dbReference type="Pfam" id="PF13618">
    <property type="entry name" value="Gluconate_2-dh3"/>
    <property type="match status" value="1"/>
</dbReference>
<protein>
    <submittedName>
        <fullName evidence="1">Gluconate 2-dehydrogenase subunit 3</fullName>
    </submittedName>
</protein>
<dbReference type="AlphaFoldDB" id="A0A1I3QZN3"/>
<organism evidence="1 2">
    <name type="scientific">Parapedobacter indicus</name>
    <dbReference type="NCBI Taxonomy" id="1477437"/>
    <lineage>
        <taxon>Bacteria</taxon>
        <taxon>Pseudomonadati</taxon>
        <taxon>Bacteroidota</taxon>
        <taxon>Sphingobacteriia</taxon>
        <taxon>Sphingobacteriales</taxon>
        <taxon>Sphingobacteriaceae</taxon>
        <taxon>Parapedobacter</taxon>
    </lineage>
</organism>
<proteinExistence type="predicted"/>
<accession>A0A1I3QZN3</accession>
<dbReference type="RefSeq" id="WP_090629162.1">
    <property type="nucleotide sequence ID" value="NZ_FOQO01000009.1"/>
</dbReference>
<dbReference type="EMBL" id="FOQO01000009">
    <property type="protein sequence ID" value="SFJ39210.1"/>
    <property type="molecule type" value="Genomic_DNA"/>
</dbReference>
<dbReference type="STRING" id="1477437.SAMN05444682_109176"/>
<evidence type="ECO:0000313" key="2">
    <source>
        <dbReference type="Proteomes" id="UP000198670"/>
    </source>
</evidence>
<evidence type="ECO:0000313" key="1">
    <source>
        <dbReference type="EMBL" id="SFJ39210.1"/>
    </source>
</evidence>
<gene>
    <name evidence="1" type="ORF">SAMN05444682_109176</name>
</gene>
<dbReference type="InterPro" id="IPR027056">
    <property type="entry name" value="Gluconate_2DH_su3"/>
</dbReference>
<reference evidence="1 2" key="1">
    <citation type="submission" date="2016-10" db="EMBL/GenBank/DDBJ databases">
        <authorList>
            <person name="de Groot N.N."/>
        </authorList>
    </citation>
    <scope>NUCLEOTIDE SEQUENCE [LARGE SCALE GENOMIC DNA]</scope>
    <source>
        <strain evidence="1 2">RK1</strain>
    </source>
</reference>
<name>A0A1I3QZN3_9SPHI</name>
<dbReference type="Proteomes" id="UP000198670">
    <property type="component" value="Unassembled WGS sequence"/>
</dbReference>
<sequence length="189" mass="21163">MNRREALARVAWIMGGAVVGANLFLEGCTRTATKNVESLFDPETVDFLGDVADTILPPTSSPGAKEAGVGAFIPVMVRDCYTKKEQDTFINGLNKIEEAANEKFSKKFQELNKTERTELLNSIDKEAKEYQKSKDEKDPNHYFNLFKQLTLLGFFTSELGATKALRYVQVPGKYDGDYPYKKGDKAWAT</sequence>
<keyword evidence="2" id="KW-1185">Reference proteome</keyword>